<reference evidence="1" key="1">
    <citation type="journal article" date="2016" name="Biosci. Biotechnol. Biochem.">
        <title>Bioconversion of AHX to AOH by resting cells of Burkholderia contaminans CH-1.</title>
        <authorList>
            <person name="Choi J.H."/>
            <person name="Kikuchi A."/>
            <person name="Pumkaeo P."/>
            <person name="Hirai H."/>
            <person name="Tokuyama S."/>
            <person name="Kawagishi H."/>
        </authorList>
    </citation>
    <scope>NUCLEOTIDE SEQUENCE</scope>
    <source>
        <strain evidence="1">CH-1</strain>
        <plasmid evidence="1">pBC453</plasmid>
    </source>
</reference>
<dbReference type="RefSeq" id="WP_046543970.1">
    <property type="nucleotide sequence ID" value="NZ_AP018360.1"/>
</dbReference>
<dbReference type="EMBL" id="AP018360">
    <property type="protein sequence ID" value="BBA45299.1"/>
    <property type="molecule type" value="Genomic_DNA"/>
</dbReference>
<keyword evidence="1" id="KW-0614">Plasmid</keyword>
<accession>A0A250LN13</accession>
<dbReference type="OrthoDB" id="9898164at2"/>
<reference evidence="2 3" key="3">
    <citation type="submission" date="2021-12" db="EMBL/GenBank/DDBJ databases">
        <title>Genomic and phenotypic characterization of three Burkholderia contaminans isolates recovered from different sources.</title>
        <authorList>
            <person name="Lopez De Volder A."/>
            <person name="Fan Y."/>
            <person name="Nunvar J."/>
            <person name="Herrera T."/>
            <person name="Timp W."/>
            <person name="Degrossi J."/>
        </authorList>
    </citation>
    <scope>NUCLEOTIDE SEQUENCE [LARGE SCALE GENOMIC DNA]</scope>
    <source>
        <strain evidence="2 3">LMG 23361</strain>
        <plasmid evidence="2 3">unnamed1</plasmid>
    </source>
</reference>
<dbReference type="AlphaFoldDB" id="A0A250LN13"/>
<gene>
    <name evidence="1" type="ORF">BCCH1_78100</name>
    <name evidence="2" type="ORF">LXE91_39180</name>
</gene>
<name>A0A250LN13_9BURK</name>
<geneLocation type="plasmid" evidence="2 3">
    <name>unnamed1</name>
</geneLocation>
<proteinExistence type="predicted"/>
<evidence type="ECO:0000313" key="3">
    <source>
        <dbReference type="Proteomes" id="UP001220209"/>
    </source>
</evidence>
<evidence type="ECO:0000313" key="1">
    <source>
        <dbReference type="EMBL" id="BBA45299.1"/>
    </source>
</evidence>
<protein>
    <submittedName>
        <fullName evidence="1">Uncharacterized protein</fullName>
    </submittedName>
</protein>
<organism evidence="1">
    <name type="scientific">Burkholderia contaminans</name>
    <dbReference type="NCBI Taxonomy" id="488447"/>
    <lineage>
        <taxon>Bacteria</taxon>
        <taxon>Pseudomonadati</taxon>
        <taxon>Pseudomonadota</taxon>
        <taxon>Betaproteobacteria</taxon>
        <taxon>Burkholderiales</taxon>
        <taxon>Burkholderiaceae</taxon>
        <taxon>Burkholderia</taxon>
        <taxon>Burkholderia cepacia complex</taxon>
    </lineage>
</organism>
<geneLocation type="plasmid" evidence="1">
    <name>pBC453</name>
</geneLocation>
<evidence type="ECO:0000313" key="2">
    <source>
        <dbReference type="EMBL" id="WFN23566.1"/>
    </source>
</evidence>
<sequence length="110" mass="12130">MNTTAIEFAVAATANVEASVTVSVIAWKSANGWSFEWFYSAFKAEGLFEQAKADCEDRHECSARVVLCDVKVSSYDAASTEIEAQLEEILSRSSMYPAPDARLKSDRTLH</sequence>
<reference evidence="1" key="2">
    <citation type="journal article" date="2017" name="Genome Announc.">
        <title>High-Quality Draft Genome Sequence of Burkholderia contaminans CH-1, a Gram-Negative Bacterium That Metabolizes 2-Azahypoxanthine, a Plant Growth-Regulating Compound.</title>
        <authorList>
            <person name="Choi J.-H."/>
            <person name="Sugiura H."/>
            <person name="Moriuchi R."/>
            <person name="Kawagishi H."/>
            <person name="Dohra H."/>
        </authorList>
    </citation>
    <scope>NUCLEOTIDE SEQUENCE</scope>
    <source>
        <strain evidence="1">CH-1</strain>
        <plasmid evidence="1">pBC453</plasmid>
    </source>
</reference>
<dbReference type="EMBL" id="CP090643">
    <property type="protein sequence ID" value="WFN23566.1"/>
    <property type="molecule type" value="Genomic_DNA"/>
</dbReference>
<dbReference type="Proteomes" id="UP001220209">
    <property type="component" value="Plasmid unnamed1"/>
</dbReference>